<dbReference type="HOGENOM" id="CLU_024920_1_0_11"/>
<keyword evidence="5" id="KW-1185">Reference proteome</keyword>
<gene>
    <name evidence="4" type="ORF">HMPREF9451_00521</name>
</gene>
<dbReference type="InParanoid" id="K0YKR8"/>
<reference evidence="4 5" key="1">
    <citation type="submission" date="2012-08" db="EMBL/GenBank/DDBJ databases">
        <title>The Genome Sequence of Slackia piriformis YIT 12062.</title>
        <authorList>
            <consortium name="The Broad Institute Genome Sequencing Platform"/>
            <person name="Earl A."/>
            <person name="Ward D."/>
            <person name="Feldgarden M."/>
            <person name="Gevers D."/>
            <person name="Morotomi M."/>
            <person name="Walker B."/>
            <person name="Young S.K."/>
            <person name="Zeng Q."/>
            <person name="Gargeya S."/>
            <person name="Fitzgerald M."/>
            <person name="Haas B."/>
            <person name="Abouelleil A."/>
            <person name="Alvarado L."/>
            <person name="Arachchi H.M."/>
            <person name="Berlin A.M."/>
            <person name="Chapman S.B."/>
            <person name="Goldberg J."/>
            <person name="Griggs A."/>
            <person name="Gujja S."/>
            <person name="Hansen M."/>
            <person name="Howarth C."/>
            <person name="Imamovic A."/>
            <person name="Larimer J."/>
            <person name="McCowen C."/>
            <person name="Montmayeur A."/>
            <person name="Murphy C."/>
            <person name="Neiman D."/>
            <person name="Pearson M."/>
            <person name="Priest M."/>
            <person name="Roberts A."/>
            <person name="Saif S."/>
            <person name="Shea T."/>
            <person name="Sisk P."/>
            <person name="Sykes S."/>
            <person name="Wortman J."/>
            <person name="Nusbaum C."/>
            <person name="Birren B."/>
        </authorList>
    </citation>
    <scope>NUCLEOTIDE SEQUENCE [LARGE SCALE GENOMIC DNA]</scope>
    <source>
        <strain evidence="4 5">YIT 12062</strain>
    </source>
</reference>
<feature type="domain" description="Bacterial sugar transferase" evidence="3">
    <location>
        <begin position="87"/>
        <end position="276"/>
    </location>
</feature>
<dbReference type="PATRIC" id="fig|742818.3.peg.568"/>
<comment type="caution">
    <text evidence="4">The sequence shown here is derived from an EMBL/GenBank/DDBJ whole genome shotgun (WGS) entry which is preliminary data.</text>
</comment>
<organism evidence="4 5">
    <name type="scientific">Slackia piriformis YIT 12062</name>
    <dbReference type="NCBI Taxonomy" id="742818"/>
    <lineage>
        <taxon>Bacteria</taxon>
        <taxon>Bacillati</taxon>
        <taxon>Actinomycetota</taxon>
        <taxon>Coriobacteriia</taxon>
        <taxon>Eggerthellales</taxon>
        <taxon>Eggerthellaceae</taxon>
        <taxon>Slackia</taxon>
    </lineage>
</organism>
<keyword evidence="2" id="KW-1133">Transmembrane helix</keyword>
<dbReference type="Proteomes" id="UP000006069">
    <property type="component" value="Unassembled WGS sequence"/>
</dbReference>
<proteinExistence type="inferred from homology"/>
<keyword evidence="2" id="KW-0812">Transmembrane</keyword>
<accession>K0YKR8</accession>
<evidence type="ECO:0000313" key="4">
    <source>
        <dbReference type="EMBL" id="EJZ84212.1"/>
    </source>
</evidence>
<dbReference type="PANTHER" id="PTHR30576:SF0">
    <property type="entry name" value="UNDECAPRENYL-PHOSPHATE N-ACETYLGALACTOSAMINYL 1-PHOSPHATE TRANSFERASE-RELATED"/>
    <property type="match status" value="1"/>
</dbReference>
<dbReference type="InterPro" id="IPR003362">
    <property type="entry name" value="Bact_transf"/>
</dbReference>
<keyword evidence="2" id="KW-0472">Membrane</keyword>
<dbReference type="GO" id="GO:0016780">
    <property type="term" value="F:phosphotransferase activity, for other substituted phosphate groups"/>
    <property type="evidence" value="ECO:0007669"/>
    <property type="project" value="TreeGrafter"/>
</dbReference>
<feature type="transmembrane region" description="Helical" evidence="2">
    <location>
        <begin position="92"/>
        <end position="113"/>
    </location>
</feature>
<dbReference type="PANTHER" id="PTHR30576">
    <property type="entry name" value="COLANIC BIOSYNTHESIS UDP-GLUCOSE LIPID CARRIER TRANSFERASE"/>
    <property type="match status" value="1"/>
</dbReference>
<dbReference type="eggNOG" id="COG2148">
    <property type="taxonomic scope" value="Bacteria"/>
</dbReference>
<protein>
    <recommendedName>
        <fullName evidence="3">Bacterial sugar transferase domain-containing protein</fullName>
    </recommendedName>
</protein>
<evidence type="ECO:0000256" key="1">
    <source>
        <dbReference type="ARBA" id="ARBA00006464"/>
    </source>
</evidence>
<comment type="similarity">
    <text evidence="1">Belongs to the bacterial sugar transferase family.</text>
</comment>
<evidence type="ECO:0000256" key="2">
    <source>
        <dbReference type="SAM" id="Phobius"/>
    </source>
</evidence>
<evidence type="ECO:0000313" key="5">
    <source>
        <dbReference type="Proteomes" id="UP000006069"/>
    </source>
</evidence>
<name>K0YKR8_9ACTN</name>
<evidence type="ECO:0000259" key="3">
    <source>
        <dbReference type="Pfam" id="PF02397"/>
    </source>
</evidence>
<dbReference type="EMBL" id="ADMD01000002">
    <property type="protein sequence ID" value="EJZ84212.1"/>
    <property type="molecule type" value="Genomic_DNA"/>
</dbReference>
<dbReference type="AlphaFoldDB" id="K0YKR8"/>
<sequence>MASDFTAVCESGQARSDIWDSPSDEVRRATANNSALERKTVRSGFAYDINGGGGSTESSERARRLKEELGNVPVTGIEGRVAYRFLKRAFDIVFSAVVLVVFCWLFAIIAILIKVDDPKGPVFFSQERVGKDGRTFRMLKFRSMCVDAEDKLVELRELNEKTGPVFKIAEDPRITRVGKWLRKLSLDELPQFINVLRSDMSIVGPRPALPAEVATYDDYQRQRLLVKPGLTCYWQTRRNRDSITFDEWVDLDLLYIKKCSAWSDLKLIVQTVGVVLTAQGS</sequence>
<dbReference type="Pfam" id="PF02397">
    <property type="entry name" value="Bac_transf"/>
    <property type="match status" value="1"/>
</dbReference>